<sequence>MFPKSGSGAGFGLGSEMEGSQRERYALGASMWAKAAWSVRCGRRCSFRCRLRGAPGTRGVLPLEGNLFGSQGLGCVKSMEDLLYMTLIRHRPRIGLRGSQATSKLKLENPHNGKTGSLEVDPGTTLTVIPIKNKGKESCPKSVRKGIEREVWAEK</sequence>
<gene>
    <name evidence="1" type="ORF">NDU88_007795</name>
</gene>
<reference evidence="1" key="1">
    <citation type="journal article" date="2022" name="bioRxiv">
        <title>Sequencing and chromosome-scale assembly of the giantPleurodeles waltlgenome.</title>
        <authorList>
            <person name="Brown T."/>
            <person name="Elewa A."/>
            <person name="Iarovenko S."/>
            <person name="Subramanian E."/>
            <person name="Araus A.J."/>
            <person name="Petzold A."/>
            <person name="Susuki M."/>
            <person name="Suzuki K.-i.T."/>
            <person name="Hayashi T."/>
            <person name="Toyoda A."/>
            <person name="Oliveira C."/>
            <person name="Osipova E."/>
            <person name="Leigh N.D."/>
            <person name="Simon A."/>
            <person name="Yun M.H."/>
        </authorList>
    </citation>
    <scope>NUCLEOTIDE SEQUENCE</scope>
    <source>
        <strain evidence="1">20211129_DDA</strain>
        <tissue evidence="1">Liver</tissue>
    </source>
</reference>
<dbReference type="AlphaFoldDB" id="A0AAV7NU63"/>
<comment type="caution">
    <text evidence="1">The sequence shown here is derived from an EMBL/GenBank/DDBJ whole genome shotgun (WGS) entry which is preliminary data.</text>
</comment>
<dbReference type="EMBL" id="JANPWB010000012">
    <property type="protein sequence ID" value="KAJ1119610.1"/>
    <property type="molecule type" value="Genomic_DNA"/>
</dbReference>
<accession>A0AAV7NU63</accession>
<name>A0AAV7NU63_PLEWA</name>
<dbReference type="Proteomes" id="UP001066276">
    <property type="component" value="Chromosome 8"/>
</dbReference>
<organism evidence="1 2">
    <name type="scientific">Pleurodeles waltl</name>
    <name type="common">Iberian ribbed newt</name>
    <dbReference type="NCBI Taxonomy" id="8319"/>
    <lineage>
        <taxon>Eukaryota</taxon>
        <taxon>Metazoa</taxon>
        <taxon>Chordata</taxon>
        <taxon>Craniata</taxon>
        <taxon>Vertebrata</taxon>
        <taxon>Euteleostomi</taxon>
        <taxon>Amphibia</taxon>
        <taxon>Batrachia</taxon>
        <taxon>Caudata</taxon>
        <taxon>Salamandroidea</taxon>
        <taxon>Salamandridae</taxon>
        <taxon>Pleurodelinae</taxon>
        <taxon>Pleurodeles</taxon>
    </lineage>
</organism>
<proteinExistence type="predicted"/>
<keyword evidence="2" id="KW-1185">Reference proteome</keyword>
<protein>
    <submittedName>
        <fullName evidence="1">Uncharacterized protein</fullName>
    </submittedName>
</protein>
<evidence type="ECO:0000313" key="2">
    <source>
        <dbReference type="Proteomes" id="UP001066276"/>
    </source>
</evidence>
<evidence type="ECO:0000313" key="1">
    <source>
        <dbReference type="EMBL" id="KAJ1119610.1"/>
    </source>
</evidence>